<feature type="compositionally biased region" description="Low complexity" evidence="7">
    <location>
        <begin position="228"/>
        <end position="248"/>
    </location>
</feature>
<evidence type="ECO:0000259" key="10">
    <source>
        <dbReference type="SMART" id="SM01071"/>
    </source>
</evidence>
<dbReference type="AlphaFoldDB" id="A0A5E8AYQ9"/>
<dbReference type="InterPro" id="IPR013874">
    <property type="entry name" value="Cdc37_Hsp90-bd"/>
</dbReference>
<dbReference type="Pfam" id="PF03234">
    <property type="entry name" value="CDC37_N"/>
    <property type="match status" value="1"/>
</dbReference>
<dbReference type="RefSeq" id="XP_031850931.1">
    <property type="nucleotide sequence ID" value="XM_031995040.1"/>
</dbReference>
<feature type="coiled-coil region" evidence="6">
    <location>
        <begin position="136"/>
        <end position="178"/>
    </location>
</feature>
<name>A0A5E8AYQ9_9ASCO</name>
<dbReference type="SMART" id="SM01071">
    <property type="entry name" value="CDC37_N"/>
    <property type="match status" value="1"/>
</dbReference>
<protein>
    <recommendedName>
        <fullName evidence="5">Hsp90 chaperone protein kinase-targeting subunit</fullName>
    </recommendedName>
</protein>
<feature type="region of interest" description="Disordered" evidence="7">
    <location>
        <begin position="225"/>
        <end position="261"/>
    </location>
</feature>
<keyword evidence="3" id="KW-0963">Cytoplasm</keyword>
<dbReference type="GO" id="GO:0051082">
    <property type="term" value="F:unfolded protein binding"/>
    <property type="evidence" value="ECO:0007669"/>
    <property type="project" value="TreeGrafter"/>
</dbReference>
<dbReference type="PANTHER" id="PTHR12800">
    <property type="entry name" value="CDC37-RELATED"/>
    <property type="match status" value="1"/>
</dbReference>
<dbReference type="Pfam" id="PF08565">
    <property type="entry name" value="CDC37_M"/>
    <property type="match status" value="1"/>
</dbReference>
<dbReference type="Pfam" id="PF08564">
    <property type="entry name" value="CDC37_C"/>
    <property type="match status" value="1"/>
</dbReference>
<dbReference type="SMART" id="SM01070">
    <property type="entry name" value="CDC37_M"/>
    <property type="match status" value="1"/>
</dbReference>
<evidence type="ECO:0000256" key="4">
    <source>
        <dbReference type="ARBA" id="ARBA00023186"/>
    </source>
</evidence>
<evidence type="ECO:0000313" key="12">
    <source>
        <dbReference type="Proteomes" id="UP000398389"/>
    </source>
</evidence>
<evidence type="ECO:0000259" key="8">
    <source>
        <dbReference type="SMART" id="SM01069"/>
    </source>
</evidence>
<dbReference type="InterPro" id="IPR013873">
    <property type="entry name" value="Cdc37_C"/>
</dbReference>
<dbReference type="GeneID" id="43579140"/>
<dbReference type="Proteomes" id="UP000398389">
    <property type="component" value="Unassembled WGS sequence"/>
</dbReference>
<evidence type="ECO:0000256" key="6">
    <source>
        <dbReference type="SAM" id="Coils"/>
    </source>
</evidence>
<dbReference type="InterPro" id="IPR013855">
    <property type="entry name" value="Cdc37_N_dom"/>
</dbReference>
<accession>A0A5E8AYQ9</accession>
<keyword evidence="4" id="KW-0143">Chaperone</keyword>
<dbReference type="SUPFAM" id="SSF101391">
    <property type="entry name" value="Hsp90 co-chaperone CDC37"/>
    <property type="match status" value="1"/>
</dbReference>
<dbReference type="GO" id="GO:0051087">
    <property type="term" value="F:protein-folding chaperone binding"/>
    <property type="evidence" value="ECO:0007669"/>
    <property type="project" value="TreeGrafter"/>
</dbReference>
<feature type="domain" description="Cdc37 Hsp90 binding" evidence="9">
    <location>
        <begin position="194"/>
        <end position="382"/>
    </location>
</feature>
<dbReference type="OrthoDB" id="440202at2759"/>
<dbReference type="GO" id="GO:0019901">
    <property type="term" value="F:protein kinase binding"/>
    <property type="evidence" value="ECO:0007669"/>
    <property type="project" value="InterPro"/>
</dbReference>
<dbReference type="GO" id="GO:0031072">
    <property type="term" value="F:heat shock protein binding"/>
    <property type="evidence" value="ECO:0007669"/>
    <property type="project" value="TreeGrafter"/>
</dbReference>
<dbReference type="GO" id="GO:0005737">
    <property type="term" value="C:cytoplasm"/>
    <property type="evidence" value="ECO:0007669"/>
    <property type="project" value="UniProtKB-SubCell"/>
</dbReference>
<dbReference type="GO" id="GO:0050821">
    <property type="term" value="P:protein stabilization"/>
    <property type="evidence" value="ECO:0007669"/>
    <property type="project" value="TreeGrafter"/>
</dbReference>
<evidence type="ECO:0000313" key="11">
    <source>
        <dbReference type="EMBL" id="VVT44137.1"/>
    </source>
</evidence>
<keyword evidence="12" id="KW-1185">Reference proteome</keyword>
<proteinExistence type="inferred from homology"/>
<dbReference type="GO" id="GO:0006457">
    <property type="term" value="P:protein folding"/>
    <property type="evidence" value="ECO:0007669"/>
    <property type="project" value="TreeGrafter"/>
</dbReference>
<dbReference type="Gene3D" id="1.20.58.610">
    <property type="entry name" value="Cdc37, Hsp90 binding domain"/>
    <property type="match status" value="1"/>
</dbReference>
<comment type="subcellular location">
    <subcellularLocation>
        <location evidence="1">Cytoplasm</location>
    </subcellularLocation>
</comment>
<evidence type="ECO:0000256" key="1">
    <source>
        <dbReference type="ARBA" id="ARBA00004496"/>
    </source>
</evidence>
<feature type="domain" description="Cdc37 C-terminal" evidence="8">
    <location>
        <begin position="401"/>
        <end position="500"/>
    </location>
</feature>
<evidence type="ECO:0000256" key="2">
    <source>
        <dbReference type="ARBA" id="ARBA00006222"/>
    </source>
</evidence>
<feature type="domain" description="Cdc37 N-terminal" evidence="10">
    <location>
        <begin position="2"/>
        <end position="195"/>
    </location>
</feature>
<evidence type="ECO:0000256" key="7">
    <source>
        <dbReference type="SAM" id="MobiDB-lite"/>
    </source>
</evidence>
<evidence type="ECO:0000256" key="3">
    <source>
        <dbReference type="ARBA" id="ARBA00022490"/>
    </source>
</evidence>
<dbReference type="InterPro" id="IPR004918">
    <property type="entry name" value="Cdc37"/>
</dbReference>
<dbReference type="EMBL" id="CABVLU010000001">
    <property type="protein sequence ID" value="VVT44137.1"/>
    <property type="molecule type" value="Genomic_DNA"/>
</dbReference>
<gene>
    <name evidence="11" type="ORF">SAPINGB_P000316</name>
</gene>
<organism evidence="11 12">
    <name type="scientific">Magnusiomyces paraingens</name>
    <dbReference type="NCBI Taxonomy" id="2606893"/>
    <lineage>
        <taxon>Eukaryota</taxon>
        <taxon>Fungi</taxon>
        <taxon>Dikarya</taxon>
        <taxon>Ascomycota</taxon>
        <taxon>Saccharomycotina</taxon>
        <taxon>Dipodascomycetes</taxon>
        <taxon>Dipodascales</taxon>
        <taxon>Dipodascaceae</taxon>
        <taxon>Magnusiomyces</taxon>
    </lineage>
</organism>
<dbReference type="InterPro" id="IPR038189">
    <property type="entry name" value="Cdc37_Hsp90-bd_sf"/>
</dbReference>
<comment type="similarity">
    <text evidence="2">Belongs to the CDC37 family.</text>
</comment>
<reference evidence="11 12" key="1">
    <citation type="submission" date="2019-09" db="EMBL/GenBank/DDBJ databases">
        <authorList>
            <person name="Brejova B."/>
        </authorList>
    </citation>
    <scope>NUCLEOTIDE SEQUENCE [LARGE SCALE GENOMIC DNA]</scope>
</reference>
<evidence type="ECO:0000259" key="9">
    <source>
        <dbReference type="SMART" id="SM01070"/>
    </source>
</evidence>
<dbReference type="PANTHER" id="PTHR12800:SF4">
    <property type="entry name" value="HSP90 CO-CHAPERONE CDC37"/>
    <property type="match status" value="1"/>
</dbReference>
<dbReference type="SMART" id="SM01069">
    <property type="entry name" value="CDC37_C"/>
    <property type="match status" value="1"/>
</dbReference>
<evidence type="ECO:0000256" key="5">
    <source>
        <dbReference type="ARBA" id="ARBA00031396"/>
    </source>
</evidence>
<keyword evidence="6" id="KW-0175">Coiled coil</keyword>
<sequence>MVIDYSKWDKLELSDDSDIEVHPNVDKKSFIRWKQRDIHEKRERNKQEIRALETSTEVNTELVAWLGRLQDGVAAAIKDKDEDTQRRFLREVPYSLKIARGESRKSRPISNPQAPTYDDMLDSLVEQVLEKIGATATNVEDNASDLAAKYEQEIKEHKDKLNDMLEKGKTRYDELIEERNKHIISEDLHTGFDSTLINKNAATAEPSTSSSSTKTQSIEVINSPEAKPAVSAPASASTSAPAASVAAATDDDDDDPDNIKPSAAALEFSKIPIGEYDAAESFLHKHREIVSEREKDALMMEAFAAQFAGDEAATERIVYNALILQYSATFGPDGIRVFFARVLRGPEHARASFLKDVEFTTNHIKNRCRILSEQEKASGEDEGEAIVQLQPSLASGDNLSVVIPPENSEDENIRKIREAYDTLSPELRTAVESKSLKSVNKVLATMTFEEGEAVIQFFEATGIFDIDGNVYDEEDFKKIQEERAKEAAAKEEVAKEEVKSA</sequence>